<dbReference type="InterPro" id="IPR013766">
    <property type="entry name" value="Thioredoxin_domain"/>
</dbReference>
<dbReference type="InterPro" id="IPR052792">
    <property type="entry name" value="Thioredoxin_dom-contain_11"/>
</dbReference>
<dbReference type="GeneID" id="105365731"/>
<evidence type="ECO:0000313" key="4">
    <source>
        <dbReference type="RefSeq" id="XP_011502270.1"/>
    </source>
</evidence>
<name>A0AAJ6YQD8_9HYME</name>
<dbReference type="SUPFAM" id="SSF52833">
    <property type="entry name" value="Thioredoxin-like"/>
    <property type="match status" value="2"/>
</dbReference>
<dbReference type="PANTHER" id="PTHR46497">
    <property type="entry name" value="THIOREDOXIN DOMAIN-CONTAINING PROTEIN 11"/>
    <property type="match status" value="1"/>
</dbReference>
<dbReference type="AlphaFoldDB" id="A0AAJ6YQD8"/>
<keyword evidence="1" id="KW-0472">Membrane</keyword>
<feature type="transmembrane region" description="Helical" evidence="1">
    <location>
        <begin position="65"/>
        <end position="83"/>
    </location>
</feature>
<keyword evidence="3" id="KW-1185">Reference proteome</keyword>
<evidence type="ECO:0000259" key="2">
    <source>
        <dbReference type="Pfam" id="PF00085"/>
    </source>
</evidence>
<sequence length="905" mass="104506">MFNKDGRESNESTDTLNDAEELQQCESVSQLQKSFDKKIEVQIDSEKPNIKTKLSCKMFMYARETIYFCLALAFTSLAVLHTLPPRISKPPIARPFFNESSIILDFYKGHLSALIDRVRDSDFSFVMYYAPWDAECQAIKQEFENAAWYYHSQVFFAAINCWHPGSECRTQYNKIIQSYPVLMIYPSRESGIQYKGIKSAAYMIRFIHSFMNPITRITSNVQLMELLKSYDAVMIGYFNFAGLTKTPGYREFYRTALRTLERDPNGEIVFVAITSPNTAKKHGITHFPSASLLMWNETLFYPEGNDWTAEVLFNWINNVVHSVVTWIQPPGSKSFTFAQYLWDGPVLFLFTPRNPLHFANDNYNLLKEIGLQYYDCFGNFQIEDIVVRLRQSRLDAASKAIEKRKRCITMLEKEKIKESILSDHDATLHKWTIKTPHCCSGTPTNKGILCTNRIDGLENVCVAPSAACRNLDIFGLKEYFNDLYVSTSKESNFNGHCSDDSCDSSVKLNEEIDSQSASAVKKAFYKNDCKKYLAGYNYHHPVFPRDPDDESNVELKLTELICKINKTLALVAIDSLQYFYFAESLGINLANITDKTSAIILDPDDESQFVMEEEFSRNALVRFINNYTNGYLRRTMRSKNRKHLVNTLTKQHAKCKEKSKICVPELSTDTFLNIVLNPDKDVVIMYHSSYCAFCSVVTYVYLTVAHYLSMMDHLEFVRIDGDNNDLPWEYTMNRYPSILFFPAKRKEDSTLFPWTLPVSVGNLLSFVLANLDEESHIEALINVCASGIEHSPTSCLSRVRSLCLDILEDHLRDFRWLRRTRTTKSVRHIFDARKRILLLKLQHVRELHLVLSNTSNLVKEKEKVQMLRKKFKKFYVKLANLWRDDSILKNPSLKSARNKVEQNGS</sequence>
<evidence type="ECO:0000313" key="3">
    <source>
        <dbReference type="Proteomes" id="UP000695007"/>
    </source>
</evidence>
<dbReference type="Gene3D" id="3.40.30.10">
    <property type="entry name" value="Glutaredoxin"/>
    <property type="match status" value="3"/>
</dbReference>
<keyword evidence="1" id="KW-0812">Transmembrane</keyword>
<organism evidence="3 4">
    <name type="scientific">Ceratosolen solmsi marchali</name>
    <dbReference type="NCBI Taxonomy" id="326594"/>
    <lineage>
        <taxon>Eukaryota</taxon>
        <taxon>Metazoa</taxon>
        <taxon>Ecdysozoa</taxon>
        <taxon>Arthropoda</taxon>
        <taxon>Hexapoda</taxon>
        <taxon>Insecta</taxon>
        <taxon>Pterygota</taxon>
        <taxon>Neoptera</taxon>
        <taxon>Endopterygota</taxon>
        <taxon>Hymenoptera</taxon>
        <taxon>Apocrita</taxon>
        <taxon>Proctotrupomorpha</taxon>
        <taxon>Chalcidoidea</taxon>
        <taxon>Agaonidae</taxon>
        <taxon>Agaoninae</taxon>
        <taxon>Ceratosolen</taxon>
    </lineage>
</organism>
<dbReference type="InterPro" id="IPR036249">
    <property type="entry name" value="Thioredoxin-like_sf"/>
</dbReference>
<accession>A0AAJ6YQD8</accession>
<dbReference type="Proteomes" id="UP000695007">
    <property type="component" value="Unplaced"/>
</dbReference>
<feature type="domain" description="Thioredoxin" evidence="2">
    <location>
        <begin position="665"/>
        <end position="747"/>
    </location>
</feature>
<reference evidence="4" key="1">
    <citation type="submission" date="2025-08" db="UniProtKB">
        <authorList>
            <consortium name="RefSeq"/>
        </authorList>
    </citation>
    <scope>IDENTIFICATION</scope>
</reference>
<keyword evidence="1" id="KW-1133">Transmembrane helix</keyword>
<dbReference type="PANTHER" id="PTHR46497:SF1">
    <property type="entry name" value="THIOREDOXIN DOMAIN-CONTAINING PROTEIN 11"/>
    <property type="match status" value="1"/>
</dbReference>
<gene>
    <name evidence="4" type="primary">LOC105365731</name>
</gene>
<protein>
    <submittedName>
        <fullName evidence="4">Thioredoxin domain-containing protein 11</fullName>
    </submittedName>
</protein>
<feature type="domain" description="Thioredoxin" evidence="2">
    <location>
        <begin position="119"/>
        <end position="208"/>
    </location>
</feature>
<dbReference type="RefSeq" id="XP_011502270.1">
    <property type="nucleotide sequence ID" value="XM_011503968.1"/>
</dbReference>
<dbReference type="KEGG" id="csol:105365731"/>
<evidence type="ECO:0000256" key="1">
    <source>
        <dbReference type="SAM" id="Phobius"/>
    </source>
</evidence>
<proteinExistence type="predicted"/>
<dbReference type="Pfam" id="PF00085">
    <property type="entry name" value="Thioredoxin"/>
    <property type="match status" value="2"/>
</dbReference>